<dbReference type="EMBL" id="PNCG01000005">
    <property type="protein sequence ID" value="TMP87550.1"/>
    <property type="molecule type" value="Genomic_DNA"/>
</dbReference>
<feature type="transmembrane region" description="Helical" evidence="1">
    <location>
        <begin position="20"/>
        <end position="43"/>
    </location>
</feature>
<reference evidence="3" key="2">
    <citation type="submission" date="2019-06" db="EMBL/GenBank/DDBJ databases">
        <title>Co-occurence of chitin degradation, pigmentation and bioactivity in marine Pseudoalteromonas.</title>
        <authorList>
            <person name="Sonnenschein E.C."/>
            <person name="Bech P.K."/>
        </authorList>
    </citation>
    <scope>NUCLEOTIDE SEQUENCE [LARGE SCALE GENOMIC DNA]</scope>
    <source>
        <strain evidence="3">S2897</strain>
    </source>
</reference>
<protein>
    <submittedName>
        <fullName evidence="2">Uncharacterized protein</fullName>
    </submittedName>
</protein>
<dbReference type="RefSeq" id="WP_138547753.1">
    <property type="nucleotide sequence ID" value="NZ_PNCG01000005.1"/>
</dbReference>
<comment type="caution">
    <text evidence="2">The sequence shown here is derived from an EMBL/GenBank/DDBJ whole genome shotgun (WGS) entry which is preliminary data.</text>
</comment>
<evidence type="ECO:0000256" key="1">
    <source>
        <dbReference type="SAM" id="Phobius"/>
    </source>
</evidence>
<name>A0A5S3Z6P7_9GAMM</name>
<dbReference type="AlphaFoldDB" id="A0A5S3Z6P7"/>
<organism evidence="2 3">
    <name type="scientific">Pseudoalteromonas ruthenica</name>
    <dbReference type="NCBI Taxonomy" id="151081"/>
    <lineage>
        <taxon>Bacteria</taxon>
        <taxon>Pseudomonadati</taxon>
        <taxon>Pseudomonadota</taxon>
        <taxon>Gammaproteobacteria</taxon>
        <taxon>Alteromonadales</taxon>
        <taxon>Pseudoalteromonadaceae</taxon>
        <taxon>Pseudoalteromonas</taxon>
    </lineage>
</organism>
<keyword evidence="1" id="KW-0812">Transmembrane</keyword>
<keyword evidence="1" id="KW-0472">Membrane</keyword>
<feature type="transmembrane region" description="Helical" evidence="1">
    <location>
        <begin position="123"/>
        <end position="143"/>
    </location>
</feature>
<keyword evidence="1" id="KW-1133">Transmembrane helix</keyword>
<proteinExistence type="predicted"/>
<evidence type="ECO:0000313" key="3">
    <source>
        <dbReference type="Proteomes" id="UP000305874"/>
    </source>
</evidence>
<sequence>MEVSAKLKNVEPIFMLITKFAVVFSTAFFIIGISYCVGLDAGYGVTSATPSIEEYALIGFFVTFKVLGQVFAAIFSGLVANWVVWPAMIGIVISLLLATHIAFRFIPCLKKYEKRIENKLNTYSLTINSLAVITLVACLLYLIPISAFTAGKVYAEEVIEQIASDGCARSVKDSSIWSICSELMINGNSVIKGYMLSRSDSKVVFITHDTQELVIQSIPKDAVIKRSRIK</sequence>
<feature type="transmembrane region" description="Helical" evidence="1">
    <location>
        <begin position="82"/>
        <end position="103"/>
    </location>
</feature>
<gene>
    <name evidence="2" type="ORF">CWC05_06750</name>
</gene>
<accession>A0A5S3Z6P7</accession>
<dbReference type="Proteomes" id="UP000305874">
    <property type="component" value="Unassembled WGS sequence"/>
</dbReference>
<feature type="transmembrane region" description="Helical" evidence="1">
    <location>
        <begin position="55"/>
        <end position="76"/>
    </location>
</feature>
<evidence type="ECO:0000313" key="2">
    <source>
        <dbReference type="EMBL" id="TMP87550.1"/>
    </source>
</evidence>
<reference evidence="2 3" key="1">
    <citation type="submission" date="2017-12" db="EMBL/GenBank/DDBJ databases">
        <authorList>
            <person name="Paulsen S."/>
            <person name="Gram L.K."/>
        </authorList>
    </citation>
    <scope>NUCLEOTIDE SEQUENCE [LARGE SCALE GENOMIC DNA]</scope>
    <source>
        <strain evidence="2 3">S2897</strain>
    </source>
</reference>